<dbReference type="GO" id="GO:0005975">
    <property type="term" value="P:carbohydrate metabolic process"/>
    <property type="evidence" value="ECO:0007669"/>
    <property type="project" value="InterPro"/>
</dbReference>
<protein>
    <submittedName>
        <fullName evidence="1">Glycoside hydrolase</fullName>
    </submittedName>
</protein>
<dbReference type="Proteomes" id="UP000253961">
    <property type="component" value="Unassembled WGS sequence"/>
</dbReference>
<dbReference type="RefSeq" id="WP_115401313.1">
    <property type="nucleotide sequence ID" value="NZ_QPKV01000002.1"/>
</dbReference>
<dbReference type="OrthoDB" id="2505409at2"/>
<organism evidence="1 2">
    <name type="scientific">Pedobacter chinensis</name>
    <dbReference type="NCBI Taxonomy" id="2282421"/>
    <lineage>
        <taxon>Bacteria</taxon>
        <taxon>Pseudomonadati</taxon>
        <taxon>Bacteroidota</taxon>
        <taxon>Sphingobacteriia</taxon>
        <taxon>Sphingobacteriales</taxon>
        <taxon>Sphingobacteriaceae</taxon>
        <taxon>Pedobacter</taxon>
    </lineage>
</organism>
<dbReference type="InterPro" id="IPR008928">
    <property type="entry name" value="6-hairpin_glycosidase_sf"/>
</dbReference>
<dbReference type="AlphaFoldDB" id="A0A369Q068"/>
<keyword evidence="1" id="KW-0378">Hydrolase</keyword>
<evidence type="ECO:0000313" key="2">
    <source>
        <dbReference type="Proteomes" id="UP000253961"/>
    </source>
</evidence>
<dbReference type="InterPro" id="IPR053169">
    <property type="entry name" value="MUG_Protein"/>
</dbReference>
<proteinExistence type="predicted"/>
<keyword evidence="2" id="KW-1185">Reference proteome</keyword>
<dbReference type="InterPro" id="IPR005198">
    <property type="entry name" value="Glyco_hydro_76"/>
</dbReference>
<dbReference type="Gene3D" id="1.50.10.20">
    <property type="match status" value="1"/>
</dbReference>
<accession>A0A369Q068</accession>
<sequence>MRSYFRNFSCFIFAITVTAFTQHSFGQNSKKEYLNRINIIQQNINKFFYVEDKGLYLETIGKHEKPFSYLWPLCALIQATNETETLGYKNTMKPVVKAINQYYTNEPPSPSYQSYINKSSRFYDDNQWIAIAYLDAYNRTKDAFYLDKSKEIYSWLLTGYDEKTGGGLYWKEDEKTSKNTCSNGPNILISLQLYKITKEKKYLDTALLVYDWTNKTLRSSEGIFYDAIKVASSKIDYATYTYNTGTMLQANALLYEITNDDKYLNEAKIIATAAEKHFYQQDKLPDHYWFNVVFMRGYLELYKIEKDLNRLNFLIKDAERIWNNERDENNLLGKGKNKSLIMQAGMLEFYARLAQLHLTKS</sequence>
<dbReference type="PANTHER" id="PTHR47791:SF4">
    <property type="entry name" value="(PUTATIVE SECRETED PROTEIN)-RELATED"/>
    <property type="match status" value="1"/>
</dbReference>
<dbReference type="GO" id="GO:0016787">
    <property type="term" value="F:hydrolase activity"/>
    <property type="evidence" value="ECO:0007669"/>
    <property type="project" value="UniProtKB-KW"/>
</dbReference>
<comment type="caution">
    <text evidence="1">The sequence shown here is derived from an EMBL/GenBank/DDBJ whole genome shotgun (WGS) entry which is preliminary data.</text>
</comment>
<name>A0A369Q068_9SPHI</name>
<dbReference type="EMBL" id="QPKV01000002">
    <property type="protein sequence ID" value="RDC57892.1"/>
    <property type="molecule type" value="Genomic_DNA"/>
</dbReference>
<dbReference type="SUPFAM" id="SSF48208">
    <property type="entry name" value="Six-hairpin glycosidases"/>
    <property type="match status" value="1"/>
</dbReference>
<gene>
    <name evidence="1" type="ORF">DU508_02765</name>
</gene>
<reference evidence="1 2" key="1">
    <citation type="submission" date="2018-07" db="EMBL/GenBank/DDBJ databases">
        <title>Pedobacter sp. nov., isolated from soil.</title>
        <authorList>
            <person name="Zhou L.Y."/>
            <person name="Du Z.J."/>
        </authorList>
    </citation>
    <scope>NUCLEOTIDE SEQUENCE [LARGE SCALE GENOMIC DNA]</scope>
    <source>
        <strain evidence="1 2">JDX94</strain>
    </source>
</reference>
<dbReference type="Pfam" id="PF03663">
    <property type="entry name" value="Glyco_hydro_76"/>
    <property type="match status" value="1"/>
</dbReference>
<dbReference type="PANTHER" id="PTHR47791">
    <property type="entry name" value="MEIOTICALLY UP-REGULATED GENE 191 PROTEIN"/>
    <property type="match status" value="1"/>
</dbReference>
<evidence type="ECO:0000313" key="1">
    <source>
        <dbReference type="EMBL" id="RDC57892.1"/>
    </source>
</evidence>